<evidence type="ECO:0000313" key="2">
    <source>
        <dbReference type="EMBL" id="GMA41831.1"/>
    </source>
</evidence>
<name>A0ABQ6IW52_9MICO</name>
<dbReference type="InterPro" id="IPR018735">
    <property type="entry name" value="DUF2277"/>
</dbReference>
<evidence type="ECO:0000256" key="1">
    <source>
        <dbReference type="SAM" id="MobiDB-lite"/>
    </source>
</evidence>
<accession>A0ABQ6IW52</accession>
<organism evidence="2 3">
    <name type="scientific">Mobilicoccus caccae</name>
    <dbReference type="NCBI Taxonomy" id="1859295"/>
    <lineage>
        <taxon>Bacteria</taxon>
        <taxon>Bacillati</taxon>
        <taxon>Actinomycetota</taxon>
        <taxon>Actinomycetes</taxon>
        <taxon>Micrococcales</taxon>
        <taxon>Dermatophilaceae</taxon>
        <taxon>Mobilicoccus</taxon>
    </lineage>
</organism>
<dbReference type="RefSeq" id="WP_284305331.1">
    <property type="nucleotide sequence ID" value="NZ_BSUO01000001.1"/>
</dbReference>
<feature type="compositionally biased region" description="Basic and acidic residues" evidence="1">
    <location>
        <begin position="68"/>
        <end position="77"/>
    </location>
</feature>
<reference evidence="3" key="1">
    <citation type="journal article" date="2019" name="Int. J. Syst. Evol. Microbiol.">
        <title>The Global Catalogue of Microorganisms (GCM) 10K type strain sequencing project: providing services to taxonomists for standard genome sequencing and annotation.</title>
        <authorList>
            <consortium name="The Broad Institute Genomics Platform"/>
            <consortium name="The Broad Institute Genome Sequencing Center for Infectious Disease"/>
            <person name="Wu L."/>
            <person name="Ma J."/>
        </authorList>
    </citation>
    <scope>NUCLEOTIDE SEQUENCE [LARGE SCALE GENOMIC DNA]</scope>
    <source>
        <strain evidence="3">NBRC 113072</strain>
    </source>
</reference>
<proteinExistence type="predicted"/>
<sequence length="88" mass="9611">MCRNIRQLHNFEPPATREEIDAACLQFVRKVAGGAPSKKNETAYDRAVTDIAAVVDRLLGELVTTAPPKDREEEAAKAKARSAARFSA</sequence>
<dbReference type="EMBL" id="BSUO01000001">
    <property type="protein sequence ID" value="GMA41831.1"/>
    <property type="molecule type" value="Genomic_DNA"/>
</dbReference>
<comment type="caution">
    <text evidence="2">The sequence shown here is derived from an EMBL/GenBank/DDBJ whole genome shotgun (WGS) entry which is preliminary data.</text>
</comment>
<evidence type="ECO:0008006" key="4">
    <source>
        <dbReference type="Google" id="ProtNLM"/>
    </source>
</evidence>
<feature type="region of interest" description="Disordered" evidence="1">
    <location>
        <begin position="65"/>
        <end position="88"/>
    </location>
</feature>
<evidence type="ECO:0000313" key="3">
    <source>
        <dbReference type="Proteomes" id="UP001157126"/>
    </source>
</evidence>
<keyword evidence="3" id="KW-1185">Reference proteome</keyword>
<dbReference type="Pfam" id="PF10041">
    <property type="entry name" value="DUF2277"/>
    <property type="match status" value="1"/>
</dbReference>
<dbReference type="Proteomes" id="UP001157126">
    <property type="component" value="Unassembled WGS sequence"/>
</dbReference>
<protein>
    <recommendedName>
        <fullName evidence="4">DUF2277 domain-containing protein</fullName>
    </recommendedName>
</protein>
<gene>
    <name evidence="2" type="ORF">GCM10025883_38760</name>
</gene>